<accession>A0A0Q3WR44</accession>
<dbReference type="EMBL" id="LJJC01000015">
    <property type="protein sequence ID" value="KQL50492.1"/>
    <property type="molecule type" value="Genomic_DNA"/>
</dbReference>
<name>A0A0Q3WR44_9BACI</name>
<evidence type="ECO:0000313" key="3">
    <source>
        <dbReference type="Proteomes" id="UP000051888"/>
    </source>
</evidence>
<keyword evidence="3" id="KW-1185">Reference proteome</keyword>
<sequence>MIIISILKWIFFLLFICFGILFLIEFIKLWVWTSKKKEKWITRNEYLVKSFRFSIYFIISGLAGFFL</sequence>
<feature type="transmembrane region" description="Helical" evidence="1">
    <location>
        <begin position="6"/>
        <end position="26"/>
    </location>
</feature>
<gene>
    <name evidence="2" type="ORF">AN964_22815</name>
</gene>
<dbReference type="STRING" id="157838.AN964_22815"/>
<comment type="caution">
    <text evidence="2">The sequence shown here is derived from an EMBL/GenBank/DDBJ whole genome shotgun (WGS) entry which is preliminary data.</text>
</comment>
<evidence type="ECO:0000256" key="1">
    <source>
        <dbReference type="SAM" id="Phobius"/>
    </source>
</evidence>
<evidence type="ECO:0000313" key="2">
    <source>
        <dbReference type="EMBL" id="KQL50492.1"/>
    </source>
</evidence>
<reference evidence="2 3" key="1">
    <citation type="submission" date="2015-09" db="EMBL/GenBank/DDBJ databases">
        <title>Genome sequencing project for genomic taxonomy and phylogenomics of Bacillus-like bacteria.</title>
        <authorList>
            <person name="Liu B."/>
            <person name="Wang J."/>
            <person name="Zhu Y."/>
            <person name="Liu G."/>
            <person name="Chen Q."/>
            <person name="Chen Z."/>
            <person name="Lan J."/>
            <person name="Che J."/>
            <person name="Ge C."/>
            <person name="Shi H."/>
            <person name="Pan Z."/>
            <person name="Liu X."/>
        </authorList>
    </citation>
    <scope>NUCLEOTIDE SEQUENCE [LARGE SCALE GENOMIC DNA]</scope>
    <source>
        <strain evidence="2 3">LMG 18435</strain>
    </source>
</reference>
<feature type="transmembrane region" description="Helical" evidence="1">
    <location>
        <begin position="46"/>
        <end position="66"/>
    </location>
</feature>
<dbReference type="PATRIC" id="fig|157838.3.peg.5005"/>
<keyword evidence="1" id="KW-0472">Membrane</keyword>
<protein>
    <submittedName>
        <fullName evidence="2">Uncharacterized protein</fullName>
    </submittedName>
</protein>
<keyword evidence="1" id="KW-1133">Transmembrane helix</keyword>
<organism evidence="2 3">
    <name type="scientific">Heyndrickxia shackletonii</name>
    <dbReference type="NCBI Taxonomy" id="157838"/>
    <lineage>
        <taxon>Bacteria</taxon>
        <taxon>Bacillati</taxon>
        <taxon>Bacillota</taxon>
        <taxon>Bacilli</taxon>
        <taxon>Bacillales</taxon>
        <taxon>Bacillaceae</taxon>
        <taxon>Heyndrickxia</taxon>
    </lineage>
</organism>
<proteinExistence type="predicted"/>
<dbReference type="Proteomes" id="UP000051888">
    <property type="component" value="Unassembled WGS sequence"/>
</dbReference>
<dbReference type="AlphaFoldDB" id="A0A0Q3WR44"/>
<keyword evidence="1" id="KW-0812">Transmembrane</keyword>